<dbReference type="InterPro" id="IPR031347">
    <property type="entry name" value="AmpE"/>
</dbReference>
<dbReference type="AlphaFoldDB" id="H5TDN5"/>
<dbReference type="Pfam" id="PF17113">
    <property type="entry name" value="AmpE"/>
    <property type="match status" value="1"/>
</dbReference>
<dbReference type="PANTHER" id="PTHR38684:SF1">
    <property type="entry name" value="PROTEIN AMPE"/>
    <property type="match status" value="1"/>
</dbReference>
<dbReference type="PANTHER" id="PTHR38684">
    <property type="entry name" value="PROTEIN AMPE"/>
    <property type="match status" value="1"/>
</dbReference>
<organism evidence="2 3">
    <name type="scientific">Glaciecola punicea ACAM 611</name>
    <dbReference type="NCBI Taxonomy" id="1121923"/>
    <lineage>
        <taxon>Bacteria</taxon>
        <taxon>Pseudomonadati</taxon>
        <taxon>Pseudomonadota</taxon>
        <taxon>Gammaproteobacteria</taxon>
        <taxon>Alteromonadales</taxon>
        <taxon>Alteromonadaceae</taxon>
        <taxon>Glaciecola</taxon>
    </lineage>
</organism>
<dbReference type="GO" id="GO:0005886">
    <property type="term" value="C:plasma membrane"/>
    <property type="evidence" value="ECO:0007669"/>
    <property type="project" value="TreeGrafter"/>
</dbReference>
<comment type="caution">
    <text evidence="2">The sequence shown here is derived from an EMBL/GenBank/DDBJ whole genome shotgun (WGS) entry which is preliminary data.</text>
</comment>
<dbReference type="EMBL" id="BAET01000028">
    <property type="protein sequence ID" value="GAB56412.1"/>
    <property type="molecule type" value="Genomic_DNA"/>
</dbReference>
<keyword evidence="1" id="KW-0812">Transmembrane</keyword>
<dbReference type="GO" id="GO:0046677">
    <property type="term" value="P:response to antibiotic"/>
    <property type="evidence" value="ECO:0007669"/>
    <property type="project" value="TreeGrafter"/>
</dbReference>
<dbReference type="eggNOG" id="COG3725">
    <property type="taxonomic scope" value="Bacteria"/>
</dbReference>
<evidence type="ECO:0000313" key="2">
    <source>
        <dbReference type="EMBL" id="GAB56412.1"/>
    </source>
</evidence>
<dbReference type="Proteomes" id="UP000053586">
    <property type="component" value="Unassembled WGS sequence"/>
</dbReference>
<evidence type="ECO:0000256" key="1">
    <source>
        <dbReference type="SAM" id="Phobius"/>
    </source>
</evidence>
<feature type="transmembrane region" description="Helical" evidence="1">
    <location>
        <begin position="54"/>
        <end position="72"/>
    </location>
</feature>
<feature type="transmembrane region" description="Helical" evidence="1">
    <location>
        <begin position="261"/>
        <end position="278"/>
    </location>
</feature>
<keyword evidence="1" id="KW-1133">Transmembrane helix</keyword>
<gene>
    <name evidence="2" type="primary">ampE</name>
    <name evidence="2" type="ORF">GPUN_2297</name>
</gene>
<keyword evidence="3" id="KW-1185">Reference proteome</keyword>
<protein>
    <submittedName>
        <fullName evidence="2">AmpE protein</fullName>
    </submittedName>
</protein>
<evidence type="ECO:0000313" key="3">
    <source>
        <dbReference type="Proteomes" id="UP000053586"/>
    </source>
</evidence>
<keyword evidence="1" id="KW-0472">Membrane</keyword>
<sequence length="279" mass="31645">MTLFTLLIVMAFERVVVKAKSLQLATIAQRYFSYIERLIHKKEAQEPKTARSEMTTAFIVAGLPTATVWILAAYLPSPFVFFLHLLILWICIGCSSARKSYKGYLQAANRQDYEACSLYSQQFGNEDGDLSHVGRQLVFINYTHYASIIIVFVILGLPGLVFYVLCRQWHLLQTREGLSKQYTQKLMFILDWLPSRISTVGFLLVGHFSRALPVWLSTFSDSELSAFEVLEKVSKASEDSPSIENAELQEPLQMVKLVKRNIIFLLMLVSAMTLVGVIS</sequence>
<dbReference type="InterPro" id="IPR052966">
    <property type="entry name" value="Beta-lactamase_Reg"/>
</dbReference>
<dbReference type="RefSeq" id="WP_006006534.1">
    <property type="nucleotide sequence ID" value="NZ_BAET01000028.1"/>
</dbReference>
<name>H5TDN5_9ALTE</name>
<feature type="transmembrane region" description="Helical" evidence="1">
    <location>
        <begin position="145"/>
        <end position="165"/>
    </location>
</feature>
<reference evidence="2 3" key="1">
    <citation type="journal article" date="2012" name="J. Bacteriol.">
        <title>Genome sequence of proteorhodopsin-containing sea ice bacterium Glaciecola punicea ACAM 611T.</title>
        <authorList>
            <person name="Qin Q.-L."/>
            <person name="Xie B.-B."/>
            <person name="Shu Y.-L."/>
            <person name="Rong J.-C."/>
            <person name="Zhao D.-L."/>
            <person name="Zhang X.-Y."/>
            <person name="Chen X.-L."/>
            <person name="Zhou B.-C."/>
            <person name="Zhanga Y.-Z."/>
        </authorList>
    </citation>
    <scope>NUCLEOTIDE SEQUENCE [LARGE SCALE GENOMIC DNA]</scope>
    <source>
        <strain evidence="2 3">ACAM 611</strain>
    </source>
</reference>
<reference evidence="2 3" key="2">
    <citation type="journal article" date="2017" name="Antonie Van Leeuwenhoek">
        <title>Rhizobium rhizosphaerae sp. nov., a novel species isolated from rice rhizosphere.</title>
        <authorList>
            <person name="Zhao J.J."/>
            <person name="Zhang J."/>
            <person name="Zhang R.J."/>
            <person name="Zhang C.W."/>
            <person name="Yin H.Q."/>
            <person name="Zhang X.X."/>
        </authorList>
    </citation>
    <scope>NUCLEOTIDE SEQUENCE [LARGE SCALE GENOMIC DNA]</scope>
    <source>
        <strain evidence="2 3">ACAM 611</strain>
    </source>
</reference>
<dbReference type="OrthoDB" id="9811967at2"/>
<accession>H5TDN5</accession>
<proteinExistence type="predicted"/>
<dbReference type="STRING" id="56804.BAE46_05335"/>